<dbReference type="GeneID" id="85385371"/>
<keyword evidence="3" id="KW-1185">Reference proteome</keyword>
<name>A0AAD8XJG6_GLOAC</name>
<comment type="caution">
    <text evidence="2">The sequence shown here is derived from an EMBL/GenBank/DDBJ whole genome shotgun (WGS) entry which is preliminary data.</text>
</comment>
<protein>
    <submittedName>
        <fullName evidence="2">Uncharacterized protein</fullName>
    </submittedName>
</protein>
<sequence>MTAKGSWLKKKGSFFFSLTLRMDTTSLSLVPSVFLTRQSLVLTPRQSAHLVEWLLHPYRLSGPIAYRSGDFSSRFWYTLPASDIPPSGPRHDFLVLIQPFPLPKPAVCPPADSTVFSRMGRAVQVTLFAGGFPPKASPPSRTEARGRMTQGL</sequence>
<dbReference type="AlphaFoldDB" id="A0AAD8XJG6"/>
<dbReference type="Proteomes" id="UP001244207">
    <property type="component" value="Unassembled WGS sequence"/>
</dbReference>
<evidence type="ECO:0000313" key="2">
    <source>
        <dbReference type="EMBL" id="KAK1728053.1"/>
    </source>
</evidence>
<evidence type="ECO:0000313" key="3">
    <source>
        <dbReference type="Proteomes" id="UP001244207"/>
    </source>
</evidence>
<dbReference type="EMBL" id="JAHMHS010000020">
    <property type="protein sequence ID" value="KAK1728053.1"/>
    <property type="molecule type" value="Genomic_DNA"/>
</dbReference>
<gene>
    <name evidence="2" type="ORF">BDZ83DRAFT_171557</name>
</gene>
<organism evidence="2 3">
    <name type="scientific">Glomerella acutata</name>
    <name type="common">Colletotrichum acutatum</name>
    <dbReference type="NCBI Taxonomy" id="27357"/>
    <lineage>
        <taxon>Eukaryota</taxon>
        <taxon>Fungi</taxon>
        <taxon>Dikarya</taxon>
        <taxon>Ascomycota</taxon>
        <taxon>Pezizomycotina</taxon>
        <taxon>Sordariomycetes</taxon>
        <taxon>Hypocreomycetidae</taxon>
        <taxon>Glomerellales</taxon>
        <taxon>Glomerellaceae</taxon>
        <taxon>Colletotrichum</taxon>
        <taxon>Colletotrichum acutatum species complex</taxon>
    </lineage>
</organism>
<accession>A0AAD8XJG6</accession>
<reference evidence="2" key="1">
    <citation type="submission" date="2021-12" db="EMBL/GenBank/DDBJ databases">
        <title>Comparative genomics, transcriptomics and evolutionary studies reveal genomic signatures of adaptation to plant cell wall in hemibiotrophic fungi.</title>
        <authorList>
            <consortium name="DOE Joint Genome Institute"/>
            <person name="Baroncelli R."/>
            <person name="Diaz J.F."/>
            <person name="Benocci T."/>
            <person name="Peng M."/>
            <person name="Battaglia E."/>
            <person name="Haridas S."/>
            <person name="Andreopoulos W."/>
            <person name="Labutti K."/>
            <person name="Pangilinan J."/>
            <person name="Floch G.L."/>
            <person name="Makela M.R."/>
            <person name="Henrissat B."/>
            <person name="Grigoriev I.V."/>
            <person name="Crouch J.A."/>
            <person name="De Vries R.P."/>
            <person name="Sukno S.A."/>
            <person name="Thon M.R."/>
        </authorList>
    </citation>
    <scope>NUCLEOTIDE SEQUENCE</scope>
    <source>
        <strain evidence="2">CBS 112980</strain>
    </source>
</reference>
<proteinExistence type="predicted"/>
<dbReference type="RefSeq" id="XP_060368108.1">
    <property type="nucleotide sequence ID" value="XM_060501472.1"/>
</dbReference>
<feature type="region of interest" description="Disordered" evidence="1">
    <location>
        <begin position="133"/>
        <end position="152"/>
    </location>
</feature>
<evidence type="ECO:0000256" key="1">
    <source>
        <dbReference type="SAM" id="MobiDB-lite"/>
    </source>
</evidence>